<organism evidence="2 3">
    <name type="scientific">Paenibacillus naphthalenovorans</name>
    <dbReference type="NCBI Taxonomy" id="162209"/>
    <lineage>
        <taxon>Bacteria</taxon>
        <taxon>Bacillati</taxon>
        <taxon>Bacillota</taxon>
        <taxon>Bacilli</taxon>
        <taxon>Bacillales</taxon>
        <taxon>Paenibacillaceae</taxon>
        <taxon>Paenibacillus</taxon>
    </lineage>
</organism>
<dbReference type="InterPro" id="IPR036291">
    <property type="entry name" value="NAD(P)-bd_dom_sf"/>
</dbReference>
<dbReference type="Gene3D" id="3.40.50.720">
    <property type="entry name" value="NAD(P)-binding Rossmann-like Domain"/>
    <property type="match status" value="1"/>
</dbReference>
<sequence length="287" mass="30808">MSIFITGATGELGGLVIQHLLKKVPANQIVAVVRNVEKASALANLGVEVRHGDYSQPESLQKAFAGADKLLFISSPDSDDTLRIVQHANVVKAARDAGVKYIAYTGFAFAEESNIPLAHVHLATEYMIRTTKIPYTFLRNSLYTEVFVNPGLGASLEQGAIVTNTGSGRLNTVTRGDLALAAAEVLAGEGHENKTYNLVSNQTWSYDELAQIVSEVAGKKIVHQSVSFEEEKNILQGAGFPEPVAALFAGIYHAVSQGETSRTSDDLRKLIGSETPLKETVKQALQG</sequence>
<name>A0A0U2ULE1_9BACL</name>
<protein>
    <submittedName>
        <fullName evidence="2">NmrA family transcriptional regulator</fullName>
    </submittedName>
</protein>
<dbReference type="Pfam" id="PF05368">
    <property type="entry name" value="NmrA"/>
    <property type="match status" value="1"/>
</dbReference>
<accession>A0A0U2ULE1</accession>
<reference evidence="3" key="1">
    <citation type="submission" date="2015-12" db="EMBL/GenBank/DDBJ databases">
        <title>Complete genome sequences of two moderately thermophilic Paenibacillus species.</title>
        <authorList>
            <person name="Butler R.III."/>
            <person name="Wang J."/>
            <person name="Stark B.C."/>
            <person name="Pombert J.-F."/>
        </authorList>
    </citation>
    <scope>NUCLEOTIDE SEQUENCE [LARGE SCALE GENOMIC DNA]</scope>
    <source>
        <strain evidence="3">32O-Y</strain>
    </source>
</reference>
<evidence type="ECO:0000313" key="3">
    <source>
        <dbReference type="Proteomes" id="UP000061660"/>
    </source>
</evidence>
<dbReference type="Proteomes" id="UP000061660">
    <property type="component" value="Chromosome"/>
</dbReference>
<dbReference type="PATRIC" id="fig|162209.4.peg.3804"/>
<dbReference type="AlphaFoldDB" id="A0A0U2ULE1"/>
<dbReference type="Gene3D" id="3.90.25.10">
    <property type="entry name" value="UDP-galactose 4-epimerase, domain 1"/>
    <property type="match status" value="1"/>
</dbReference>
<keyword evidence="3" id="KW-1185">Reference proteome</keyword>
<dbReference type="InterPro" id="IPR052718">
    <property type="entry name" value="NmrA-type_oxidoreductase"/>
</dbReference>
<dbReference type="InterPro" id="IPR008030">
    <property type="entry name" value="NmrA-like"/>
</dbReference>
<dbReference type="KEGG" id="pnp:IJ22_35780"/>
<dbReference type="OrthoDB" id="152510at2"/>
<dbReference type="PANTHER" id="PTHR47129:SF1">
    <property type="entry name" value="NMRA-LIKE DOMAIN-CONTAINING PROTEIN"/>
    <property type="match status" value="1"/>
</dbReference>
<evidence type="ECO:0000259" key="1">
    <source>
        <dbReference type="Pfam" id="PF05368"/>
    </source>
</evidence>
<dbReference type="SUPFAM" id="SSF51735">
    <property type="entry name" value="NAD(P)-binding Rossmann-fold domains"/>
    <property type="match status" value="1"/>
</dbReference>
<dbReference type="PANTHER" id="PTHR47129">
    <property type="entry name" value="QUINONE OXIDOREDUCTASE 2"/>
    <property type="match status" value="1"/>
</dbReference>
<dbReference type="EMBL" id="CP013652">
    <property type="protein sequence ID" value="ALS23916.1"/>
    <property type="molecule type" value="Genomic_DNA"/>
</dbReference>
<dbReference type="STRING" id="162209.IJ22_35780"/>
<evidence type="ECO:0000313" key="2">
    <source>
        <dbReference type="EMBL" id="ALS23916.1"/>
    </source>
</evidence>
<reference evidence="2 3" key="2">
    <citation type="journal article" date="2016" name="Genome Announc.">
        <title>Complete Genome Sequences of Two Interactive Moderate Thermophiles, Paenibacillus napthalenovorans 32O-Y and Paenibacillus sp. 32O-W.</title>
        <authorList>
            <person name="Butler R.R.III."/>
            <person name="Wang J."/>
            <person name="Stark B.C."/>
            <person name="Pombert J.F."/>
        </authorList>
    </citation>
    <scope>NUCLEOTIDE SEQUENCE [LARGE SCALE GENOMIC DNA]</scope>
    <source>
        <strain evidence="2 3">32O-Y</strain>
    </source>
</reference>
<gene>
    <name evidence="2" type="ORF">IJ22_35780</name>
</gene>
<feature type="domain" description="NmrA-like" evidence="1">
    <location>
        <begin position="3"/>
        <end position="253"/>
    </location>
</feature>
<proteinExistence type="predicted"/>
<dbReference type="CDD" id="cd05269">
    <property type="entry name" value="TMR_SDR_a"/>
    <property type="match status" value="1"/>
</dbReference>
<dbReference type="RefSeq" id="WP_054818477.1">
    <property type="nucleotide sequence ID" value="NZ_CP013652.1"/>
</dbReference>